<keyword evidence="1" id="KW-0371">Homeobox</keyword>
<keyword evidence="2" id="KW-1185">Reference proteome</keyword>
<reference evidence="1 2" key="1">
    <citation type="submission" date="2017-01" db="EMBL/GenBank/DDBJ databases">
        <title>The cable genome- insights into the physiology and evolution of filamentous bacteria capable of sulfide oxidation via long distance electron transfer.</title>
        <authorList>
            <person name="Schreiber L."/>
            <person name="Bjerg J.T."/>
            <person name="Boggild A."/>
            <person name="Van De Vossenberg J."/>
            <person name="Meysman F."/>
            <person name="Nielsen L.P."/>
            <person name="Schramm A."/>
            <person name="Kjeldsen K.U."/>
        </authorList>
    </citation>
    <scope>NUCLEOTIDE SEQUENCE [LARGE SCALE GENOMIC DNA]</scope>
    <source>
        <strain evidence="1">A5</strain>
    </source>
</reference>
<accession>A0A444JDL8</accession>
<dbReference type="InterPro" id="IPR009057">
    <property type="entry name" value="Homeodomain-like_sf"/>
</dbReference>
<proteinExistence type="predicted"/>
<gene>
    <name evidence="1" type="ORF">VU01_11941</name>
</gene>
<sequence length="165" mass="18848">MPTPKSPSIAISEQQKEILSRIARQSTACFREVSRASLILEIEKGKPNSRIAKIMSCSLDKVKHWRYKWLANQDTLIKIEAEHQDTSKLEKSIREILKDNPRPGAPPTYSSEQYCQILAVALEHPEESCRPISQWSSRELADECNKRGITSGISERQVGRFLKRN</sequence>
<evidence type="ECO:0000313" key="1">
    <source>
        <dbReference type="EMBL" id="RWX51171.1"/>
    </source>
</evidence>
<dbReference type="SUPFAM" id="SSF46689">
    <property type="entry name" value="Homeodomain-like"/>
    <property type="match status" value="1"/>
</dbReference>
<organism evidence="1 2">
    <name type="scientific">Candidatus Electrothrix marina</name>
    <dbReference type="NCBI Taxonomy" id="1859130"/>
    <lineage>
        <taxon>Bacteria</taxon>
        <taxon>Pseudomonadati</taxon>
        <taxon>Thermodesulfobacteriota</taxon>
        <taxon>Desulfobulbia</taxon>
        <taxon>Desulfobulbales</taxon>
        <taxon>Desulfobulbaceae</taxon>
        <taxon>Candidatus Electrothrix</taxon>
    </lineage>
</organism>
<dbReference type="GO" id="GO:0003677">
    <property type="term" value="F:DNA binding"/>
    <property type="evidence" value="ECO:0007669"/>
    <property type="project" value="UniProtKB-KW"/>
</dbReference>
<dbReference type="EMBL" id="MTKS01000194">
    <property type="protein sequence ID" value="RWX51171.1"/>
    <property type="molecule type" value="Genomic_DNA"/>
</dbReference>
<name>A0A444JDL8_9BACT</name>
<evidence type="ECO:0000313" key="2">
    <source>
        <dbReference type="Proteomes" id="UP000288892"/>
    </source>
</evidence>
<keyword evidence="1" id="KW-0238">DNA-binding</keyword>
<comment type="caution">
    <text evidence="1">The sequence shown here is derived from an EMBL/GenBank/DDBJ whole genome shotgun (WGS) entry which is preliminary data.</text>
</comment>
<dbReference type="AlphaFoldDB" id="A0A444JDL8"/>
<dbReference type="Proteomes" id="UP000288892">
    <property type="component" value="Unassembled WGS sequence"/>
</dbReference>
<protein>
    <submittedName>
        <fullName evidence="1">Homeodomain-like domain</fullName>
    </submittedName>
</protein>
<dbReference type="Pfam" id="PF13565">
    <property type="entry name" value="HTH_32"/>
    <property type="match status" value="1"/>
</dbReference>